<reference evidence="1 3" key="1">
    <citation type="submission" date="2020-05" db="EMBL/GenBank/DDBJ databases">
        <title>Characterization of novel class B3 metallo-beta-lactamase from novel Pseudomonas species.</title>
        <authorList>
            <person name="Yamada K."/>
            <person name="Aoki K."/>
            <person name="Ishii Y."/>
        </authorList>
    </citation>
    <scope>NUCLEOTIDE SEQUENCE [LARGE SCALE GENOMIC DNA]</scope>
    <source>
        <strain evidence="1 3">TUM18999</strain>
        <strain evidence="2 4">TUM20286</strain>
    </source>
</reference>
<dbReference type="EMBL" id="BQKM01000001">
    <property type="protein sequence ID" value="GJN50445.1"/>
    <property type="molecule type" value="Genomic_DNA"/>
</dbReference>
<keyword evidence="4" id="KW-1185">Reference proteome</keyword>
<protein>
    <submittedName>
        <fullName evidence="1">Uncharacterized protein</fullName>
    </submittedName>
</protein>
<dbReference type="EMBL" id="AP023189">
    <property type="protein sequence ID" value="BCG26819.1"/>
    <property type="molecule type" value="Genomic_DNA"/>
</dbReference>
<proteinExistence type="predicted"/>
<sequence>MGTIDAVGASREGRCLAARRLSIGTGGIAIWLCRRFGFSPTVVRALSLARLPRITSGARGVAL</sequence>
<organism evidence="1 3">
    <name type="scientific">Pseudomonas tohonis</name>
    <dbReference type="NCBI Taxonomy" id="2725477"/>
    <lineage>
        <taxon>Bacteria</taxon>
        <taxon>Pseudomonadati</taxon>
        <taxon>Pseudomonadota</taxon>
        <taxon>Gammaproteobacteria</taxon>
        <taxon>Pseudomonadales</taxon>
        <taxon>Pseudomonadaceae</taxon>
        <taxon>Pseudomonas</taxon>
    </lineage>
</organism>
<evidence type="ECO:0000313" key="4">
    <source>
        <dbReference type="Proteomes" id="UP001054892"/>
    </source>
</evidence>
<evidence type="ECO:0000313" key="3">
    <source>
        <dbReference type="Proteomes" id="UP000509383"/>
    </source>
</evidence>
<gene>
    <name evidence="1" type="ORF">TUM18999_50100</name>
    <name evidence="2" type="ORF">TUM20286_01970</name>
</gene>
<dbReference type="KEGG" id="ptw:TUM18999_50100"/>
<dbReference type="Proteomes" id="UP001054892">
    <property type="component" value="Unassembled WGS sequence"/>
</dbReference>
<accession>A0A6J4EBU8</accession>
<name>A0A6J4EBU8_9PSED</name>
<evidence type="ECO:0000313" key="2">
    <source>
        <dbReference type="EMBL" id="GJN50445.1"/>
    </source>
</evidence>
<dbReference type="AlphaFoldDB" id="A0A6J4EBU8"/>
<evidence type="ECO:0000313" key="1">
    <source>
        <dbReference type="EMBL" id="BCG26819.1"/>
    </source>
</evidence>
<dbReference type="Proteomes" id="UP000509383">
    <property type="component" value="Chromosome"/>
</dbReference>